<dbReference type="AlphaFoldDB" id="L0GGE5"/>
<dbReference type="KEGG" id="psh:Psest_0464"/>
<dbReference type="PANTHER" id="PTHR32385:SF15">
    <property type="entry name" value="INOSITOL PHOSPHOCERAMIDE MANNOSYLTRANSFERASE 1"/>
    <property type="match status" value="1"/>
</dbReference>
<dbReference type="SUPFAM" id="SSF53448">
    <property type="entry name" value="Nucleotide-diphospho-sugar transferases"/>
    <property type="match status" value="1"/>
</dbReference>
<evidence type="ECO:0000313" key="3">
    <source>
        <dbReference type="Proteomes" id="UP000010820"/>
    </source>
</evidence>
<dbReference type="HOGENOM" id="CLU_073547_2_0_6"/>
<proteinExistence type="predicted"/>
<dbReference type="InterPro" id="IPR007577">
    <property type="entry name" value="GlycoTrfase_DXD_sugar-bd_CS"/>
</dbReference>
<dbReference type="eggNOG" id="COG3774">
    <property type="taxonomic scope" value="Bacteria"/>
</dbReference>
<dbReference type="STRING" id="644801.Psest_0464"/>
<dbReference type="Proteomes" id="UP000010820">
    <property type="component" value="Chromosome"/>
</dbReference>
<dbReference type="GO" id="GO:0051999">
    <property type="term" value="P:mannosyl-inositol phosphorylceramide biosynthetic process"/>
    <property type="evidence" value="ECO:0007669"/>
    <property type="project" value="TreeGrafter"/>
</dbReference>
<name>L0GGE5_STUST</name>
<evidence type="ECO:0000313" key="2">
    <source>
        <dbReference type="EMBL" id="AGA85071.1"/>
    </source>
</evidence>
<gene>
    <name evidence="2" type="ORF">Psest_0464</name>
</gene>
<reference evidence="2 3" key="1">
    <citation type="submission" date="2011-10" db="EMBL/GenBank/DDBJ databases">
        <title>Complete sequence of chromosome of Pseudomonas stutzeri RCH2.</title>
        <authorList>
            <consortium name="US DOE Joint Genome Institute"/>
            <person name="Lucas S."/>
            <person name="Han J."/>
            <person name="Lapidus A."/>
            <person name="Cheng J.-F."/>
            <person name="Goodwin L."/>
            <person name="Pitluck S."/>
            <person name="Peters L."/>
            <person name="Ovchinnikova G."/>
            <person name="Zeytun A."/>
            <person name="Lu M."/>
            <person name="Detter J.C."/>
            <person name="Han C."/>
            <person name="Tapia R."/>
            <person name="Land M."/>
            <person name="Hauser L."/>
            <person name="Kyrpides N."/>
            <person name="Ivanova N."/>
            <person name="Pagani I."/>
            <person name="Chakraborty R."/>
            <person name="Arkin A."/>
            <person name="Dehal P."/>
            <person name="Wall J."/>
            <person name="Hazen T."/>
            <person name="Woyke T."/>
        </authorList>
    </citation>
    <scope>NUCLEOTIDE SEQUENCE [LARGE SCALE GENOMIC DNA]</scope>
    <source>
        <strain evidence="2 3">RCH2</strain>
    </source>
</reference>
<keyword evidence="2" id="KW-0328">Glycosyltransferase</keyword>
<keyword evidence="1 2" id="KW-0808">Transferase</keyword>
<dbReference type="PATRIC" id="fig|644801.3.peg.463"/>
<dbReference type="RefSeq" id="WP_015275456.1">
    <property type="nucleotide sequence ID" value="NC_019936.1"/>
</dbReference>
<evidence type="ECO:0000256" key="1">
    <source>
        <dbReference type="ARBA" id="ARBA00022679"/>
    </source>
</evidence>
<dbReference type="GO" id="GO:0000030">
    <property type="term" value="F:mannosyltransferase activity"/>
    <property type="evidence" value="ECO:0007669"/>
    <property type="project" value="TreeGrafter"/>
</dbReference>
<organism evidence="2 3">
    <name type="scientific">Stutzerimonas stutzeri RCH2</name>
    <dbReference type="NCBI Taxonomy" id="644801"/>
    <lineage>
        <taxon>Bacteria</taxon>
        <taxon>Pseudomonadati</taxon>
        <taxon>Pseudomonadota</taxon>
        <taxon>Gammaproteobacteria</taxon>
        <taxon>Pseudomonadales</taxon>
        <taxon>Pseudomonadaceae</taxon>
        <taxon>Stutzerimonas</taxon>
    </lineage>
</organism>
<sequence length="242" mass="27710">MIPRKLHYCWFGGRSMPLQAQLCMASWAYRLPDYEVVRWDEQRFDSASHPFTAAAYAAGRYAFVSDYVRMHALLHEGGIYLDVDVEVLASLDGCLDDDFFIGLEDRQRFATSLIGARAGHWLPRDMLAYYDRTAFEVNRLSNLVNVNEVSRLLLARGFSGRGAEELRAGERVYAIGAFGAARPELACAPRVFAKHLFAGTWRSNRDKSWLSLGWRRLRKLPETFFILARLGCYRLLSRLKKS</sequence>
<dbReference type="GO" id="GO:0016020">
    <property type="term" value="C:membrane"/>
    <property type="evidence" value="ECO:0007669"/>
    <property type="project" value="GOC"/>
</dbReference>
<dbReference type="InterPro" id="IPR051706">
    <property type="entry name" value="Glycosyltransferase_domain"/>
</dbReference>
<dbReference type="EMBL" id="CP003071">
    <property type="protein sequence ID" value="AGA85071.1"/>
    <property type="molecule type" value="Genomic_DNA"/>
</dbReference>
<protein>
    <submittedName>
        <fullName evidence="2">Mannosyltransferase OCH1-like enzyme</fullName>
    </submittedName>
</protein>
<dbReference type="Gene3D" id="3.90.550.20">
    <property type="match status" value="1"/>
</dbReference>
<dbReference type="InterPro" id="IPR029044">
    <property type="entry name" value="Nucleotide-diphossugar_trans"/>
</dbReference>
<dbReference type="Pfam" id="PF04488">
    <property type="entry name" value="Gly_transf_sug"/>
    <property type="match status" value="1"/>
</dbReference>
<dbReference type="PANTHER" id="PTHR32385">
    <property type="entry name" value="MANNOSYL PHOSPHORYLINOSITOL CERAMIDE SYNTHASE"/>
    <property type="match status" value="1"/>
</dbReference>
<accession>L0GGE5</accession>